<feature type="region of interest" description="Disordered" evidence="5">
    <location>
        <begin position="825"/>
        <end position="844"/>
    </location>
</feature>
<evidence type="ECO:0000259" key="6">
    <source>
        <dbReference type="PROSITE" id="PS51293"/>
    </source>
</evidence>
<keyword evidence="3" id="KW-0804">Transcription</keyword>
<dbReference type="PANTHER" id="PTHR13859:SF34">
    <property type="entry name" value="SANT DOMAIN-CONTAINING PROTEIN"/>
    <property type="match status" value="1"/>
</dbReference>
<proteinExistence type="predicted"/>
<evidence type="ECO:0000256" key="3">
    <source>
        <dbReference type="ARBA" id="ARBA00023163"/>
    </source>
</evidence>
<evidence type="ECO:0000256" key="4">
    <source>
        <dbReference type="ARBA" id="ARBA00023242"/>
    </source>
</evidence>
<evidence type="ECO:0000256" key="2">
    <source>
        <dbReference type="ARBA" id="ARBA00023015"/>
    </source>
</evidence>
<feature type="region of interest" description="Disordered" evidence="5">
    <location>
        <begin position="698"/>
        <end position="730"/>
    </location>
</feature>
<feature type="region of interest" description="Disordered" evidence="5">
    <location>
        <begin position="455"/>
        <end position="482"/>
    </location>
</feature>
<dbReference type="OrthoDB" id="1634742at2759"/>
<organism evidence="7 8">
    <name type="scientific">Populus tomentosa</name>
    <name type="common">Chinese white poplar</name>
    <dbReference type="NCBI Taxonomy" id="118781"/>
    <lineage>
        <taxon>Eukaryota</taxon>
        <taxon>Viridiplantae</taxon>
        <taxon>Streptophyta</taxon>
        <taxon>Embryophyta</taxon>
        <taxon>Tracheophyta</taxon>
        <taxon>Spermatophyta</taxon>
        <taxon>Magnoliopsida</taxon>
        <taxon>eudicotyledons</taxon>
        <taxon>Gunneridae</taxon>
        <taxon>Pentapetalae</taxon>
        <taxon>rosids</taxon>
        <taxon>fabids</taxon>
        <taxon>Malpighiales</taxon>
        <taxon>Salicaceae</taxon>
        <taxon>Saliceae</taxon>
        <taxon>Populus</taxon>
    </lineage>
</organism>
<keyword evidence="8" id="KW-1185">Reference proteome</keyword>
<feature type="compositionally biased region" description="Basic and acidic residues" evidence="5">
    <location>
        <begin position="861"/>
        <end position="876"/>
    </location>
</feature>
<dbReference type="InterPro" id="IPR056067">
    <property type="entry name" value="DUF7650"/>
</dbReference>
<comment type="caution">
    <text evidence="7">The sequence shown here is derived from an EMBL/GenBank/DDBJ whole genome shotgun (WGS) entry which is preliminary data.</text>
</comment>
<dbReference type="PANTHER" id="PTHR13859">
    <property type="entry name" value="ATROPHIN-RELATED"/>
    <property type="match status" value="1"/>
</dbReference>
<keyword evidence="2" id="KW-0805">Transcription regulation</keyword>
<dbReference type="EMBL" id="JAAWWB010000019">
    <property type="protein sequence ID" value="KAG6758882.1"/>
    <property type="molecule type" value="Genomic_DNA"/>
</dbReference>
<keyword evidence="4" id="KW-0539">Nucleus</keyword>
<accession>A0A8X7Z0U0</accession>
<evidence type="ECO:0000313" key="7">
    <source>
        <dbReference type="EMBL" id="KAG6758882.1"/>
    </source>
</evidence>
<feature type="region of interest" description="Disordered" evidence="5">
    <location>
        <begin position="859"/>
        <end position="882"/>
    </location>
</feature>
<dbReference type="Pfam" id="PF24662">
    <property type="entry name" value="DUF7650"/>
    <property type="match status" value="1"/>
</dbReference>
<comment type="subcellular location">
    <subcellularLocation>
        <location evidence="1">Nucleus</location>
    </subcellularLocation>
</comment>
<evidence type="ECO:0000313" key="8">
    <source>
        <dbReference type="Proteomes" id="UP000886885"/>
    </source>
</evidence>
<feature type="compositionally biased region" description="Basic and acidic residues" evidence="5">
    <location>
        <begin position="455"/>
        <end position="465"/>
    </location>
</feature>
<protein>
    <recommendedName>
        <fullName evidence="6">SANT domain-containing protein</fullName>
    </recommendedName>
</protein>
<feature type="region of interest" description="Disordered" evidence="5">
    <location>
        <begin position="781"/>
        <end position="803"/>
    </location>
</feature>
<reference evidence="7" key="1">
    <citation type="journal article" date="2020" name="bioRxiv">
        <title>Hybrid origin of Populus tomentosa Carr. identified through genome sequencing and phylogenomic analysis.</title>
        <authorList>
            <person name="An X."/>
            <person name="Gao K."/>
            <person name="Chen Z."/>
            <person name="Li J."/>
            <person name="Yang X."/>
            <person name="Yang X."/>
            <person name="Zhou J."/>
            <person name="Guo T."/>
            <person name="Zhao T."/>
            <person name="Huang S."/>
            <person name="Miao D."/>
            <person name="Khan W.U."/>
            <person name="Rao P."/>
            <person name="Ye M."/>
            <person name="Lei B."/>
            <person name="Liao W."/>
            <person name="Wang J."/>
            <person name="Ji L."/>
            <person name="Li Y."/>
            <person name="Guo B."/>
            <person name="Mustafa N.S."/>
            <person name="Li S."/>
            <person name="Yun Q."/>
            <person name="Keller S.R."/>
            <person name="Mao J."/>
            <person name="Zhang R."/>
            <person name="Strauss S.H."/>
        </authorList>
    </citation>
    <scope>NUCLEOTIDE SEQUENCE</scope>
    <source>
        <strain evidence="7">GM15</strain>
        <tissue evidence="7">Leaf</tissue>
    </source>
</reference>
<dbReference type="FunFam" id="1.10.10.60:FF:000374">
    <property type="entry name" value="Arginine-glutamic acid dipeptide repeat protein"/>
    <property type="match status" value="1"/>
</dbReference>
<feature type="domain" description="SANT" evidence="6">
    <location>
        <begin position="185"/>
        <end position="237"/>
    </location>
</feature>
<dbReference type="AlphaFoldDB" id="A0A8X7Z0U0"/>
<name>A0A8X7Z0U0_POPTO</name>
<dbReference type="GO" id="GO:0003714">
    <property type="term" value="F:transcription corepressor activity"/>
    <property type="evidence" value="ECO:0007669"/>
    <property type="project" value="TreeGrafter"/>
</dbReference>
<dbReference type="InterPro" id="IPR017884">
    <property type="entry name" value="SANT_dom"/>
</dbReference>
<evidence type="ECO:0000256" key="5">
    <source>
        <dbReference type="SAM" id="MobiDB-lite"/>
    </source>
</evidence>
<dbReference type="Pfam" id="PF25826">
    <property type="entry name" value="DUF7952"/>
    <property type="match status" value="1"/>
</dbReference>
<dbReference type="GO" id="GO:0005634">
    <property type="term" value="C:nucleus"/>
    <property type="evidence" value="ECO:0007669"/>
    <property type="project" value="UniProtKB-SubCell"/>
</dbReference>
<feature type="region of interest" description="Disordered" evidence="5">
    <location>
        <begin position="527"/>
        <end position="559"/>
    </location>
</feature>
<sequence>MISDVGMDAIEGNSEWNCIEDESAEQSLSPGICDAYRDPELLPRIGDEYQAQIPALMTECANQLLVENPADAQILSATCDEFLVGLPVSLMWISEEVESIKHEPQGYPCDLTDTSNRNESVKPESIREAKIVPGVDLKAKVEHMDITTNGGMEVGESAKLCFQPELSNEMPFKLGSKVYSLVPGSVNNPWSEAEEDSFLLGLFIFGKNLVQVKNFVESKTMRDILSFYYGKFYRSDRHRKWSECRKIRSRKCVYGQRIFTGSRQHEMLSRLLPQLSEECRNILLEAAKAFGEGKMLLEEYVFTLKLTVGLRALVEAVGIGKGKQDLTGFTLESLKSNQVAHVRPEIPTGKACSTLTPVEIINYLTGGYRLSKARSNDLFWEAVWPRLLARDWHSEQPNDHGFAAASRHSLVFLIPGIKKFSRRKLVKGDHYFDSVSDVLNKVALDPTLLELDIGEDKGDGSKEETTWNNKTNLDQGDFPGQQRHCYLKPRTPSRTSNAMMFTVVDTSLANKETKKVRELRSLPVGLMSISNSRSDSEDSDDDSSKESTDESDSCDNLCSDKNKRTMIKTTKNDLDKGVFSDSEGVENNALKQSFPINGSGFTKALEEIPEDQKADKCDDVQMKRAIKRQTTRRVRHGDRKLLAPVAKHLHGLIACDQTKTSGGVINSHGLKQDELGCAGEGPNFRDDFLSRVDPPVEKLSATSSSRGSPHISDECALSSNSSVAEHPHEKLQSRALIDLNIPVAQDAETEPSMMEVMEVQDDQASRQTEDFQRQKITTPVACDSIPQQPPNMNNRRHSTRNRPPTTKALEALACGFLSIKQKRKSRDDFSLDNRMSRPSRRARSKMRITENFSVDMTNFEGDERRRNGGCKSKGDMLSEVQI</sequence>
<dbReference type="PROSITE" id="PS51293">
    <property type="entry name" value="SANT"/>
    <property type="match status" value="1"/>
</dbReference>
<dbReference type="InterPro" id="IPR057712">
    <property type="entry name" value="DUF7952"/>
</dbReference>
<evidence type="ECO:0000256" key="1">
    <source>
        <dbReference type="ARBA" id="ARBA00004123"/>
    </source>
</evidence>
<dbReference type="Proteomes" id="UP000886885">
    <property type="component" value="Chromosome 10A"/>
</dbReference>
<gene>
    <name evidence="7" type="ORF">POTOM_035344</name>
</gene>
<feature type="compositionally biased region" description="Basic and acidic residues" evidence="5">
    <location>
        <begin position="825"/>
        <end position="835"/>
    </location>
</feature>